<keyword evidence="5" id="KW-0378">Hydrolase</keyword>
<dbReference type="RefSeq" id="WP_415863705.1">
    <property type="nucleotide sequence ID" value="NZ_CP134536.1"/>
</dbReference>
<reference evidence="5 6" key="1">
    <citation type="submission" date="2023-09" db="EMBL/GenBank/DDBJ databases">
        <title>Thalassobella suaedae gen. nov., sp. nov., a marine bacterium of the family Flavobacteriaceae isolated from a halophyte Suaeda japonica.</title>
        <authorList>
            <person name="Lee S.Y."/>
            <person name="Hwang C.Y."/>
        </authorList>
    </citation>
    <scope>NUCLEOTIDE SEQUENCE [LARGE SCALE GENOMIC DNA]</scope>
    <source>
        <strain evidence="5 6">HL-DH10</strain>
    </source>
</reference>
<dbReference type="PRINTS" id="PR00742">
    <property type="entry name" value="GLHYDRLASE35"/>
</dbReference>
<proteinExistence type="inferred from homology"/>
<gene>
    <name evidence="5" type="ORF">RHP49_05580</name>
</gene>
<dbReference type="Proteomes" id="UP001303407">
    <property type="component" value="Chromosome"/>
</dbReference>
<keyword evidence="6" id="KW-1185">Reference proteome</keyword>
<protein>
    <submittedName>
        <fullName evidence="5">Beta-galactosidase</fullName>
        <ecNumber evidence="5">3.2.1.23</ecNumber>
    </submittedName>
</protein>
<dbReference type="EC" id="3.2.1.23" evidence="5"/>
<dbReference type="InterPro" id="IPR031330">
    <property type="entry name" value="Gly_Hdrlase_35_cat"/>
</dbReference>
<evidence type="ECO:0000256" key="1">
    <source>
        <dbReference type="ARBA" id="ARBA00009809"/>
    </source>
</evidence>
<dbReference type="SUPFAM" id="SSF51445">
    <property type="entry name" value="(Trans)glycosidases"/>
    <property type="match status" value="1"/>
</dbReference>
<dbReference type="EMBL" id="CP134536">
    <property type="protein sequence ID" value="WNH13725.1"/>
    <property type="molecule type" value="Genomic_DNA"/>
</dbReference>
<keyword evidence="5" id="KW-0326">Glycosidase</keyword>
<evidence type="ECO:0000313" key="5">
    <source>
        <dbReference type="EMBL" id="WNH13725.1"/>
    </source>
</evidence>
<evidence type="ECO:0000256" key="3">
    <source>
        <dbReference type="SAM" id="SignalP"/>
    </source>
</evidence>
<dbReference type="Gene3D" id="3.20.20.80">
    <property type="entry name" value="Glycosidases"/>
    <property type="match status" value="1"/>
</dbReference>
<dbReference type="InterPro" id="IPR017853">
    <property type="entry name" value="GH"/>
</dbReference>
<dbReference type="GO" id="GO:0004565">
    <property type="term" value="F:beta-galactosidase activity"/>
    <property type="evidence" value="ECO:0007669"/>
    <property type="project" value="UniProtKB-EC"/>
</dbReference>
<name>A0ABY9Y6I2_9FLAO</name>
<keyword evidence="3" id="KW-0732">Signal</keyword>
<feature type="chain" id="PRO_5046802215" evidence="3">
    <location>
        <begin position="21"/>
        <end position="924"/>
    </location>
</feature>
<dbReference type="Gene3D" id="2.60.120.260">
    <property type="entry name" value="Galactose-binding domain-like"/>
    <property type="match status" value="1"/>
</dbReference>
<feature type="domain" description="Glycoside hydrolase 35 catalytic" evidence="4">
    <location>
        <begin position="62"/>
        <end position="400"/>
    </location>
</feature>
<evidence type="ECO:0000256" key="2">
    <source>
        <dbReference type="RuleBase" id="RU003679"/>
    </source>
</evidence>
<evidence type="ECO:0000313" key="6">
    <source>
        <dbReference type="Proteomes" id="UP001303407"/>
    </source>
</evidence>
<comment type="similarity">
    <text evidence="1 2">Belongs to the glycosyl hydrolase 35 family.</text>
</comment>
<evidence type="ECO:0000259" key="4">
    <source>
        <dbReference type="Pfam" id="PF01301"/>
    </source>
</evidence>
<organism evidence="5 6">
    <name type="scientific">Thalassobellus suaedae</name>
    <dbReference type="NCBI Taxonomy" id="3074124"/>
    <lineage>
        <taxon>Bacteria</taxon>
        <taxon>Pseudomonadati</taxon>
        <taxon>Bacteroidota</taxon>
        <taxon>Flavobacteriia</taxon>
        <taxon>Flavobacteriales</taxon>
        <taxon>Flavobacteriaceae</taxon>
        <taxon>Thalassobellus</taxon>
    </lineage>
</organism>
<dbReference type="Pfam" id="PF01301">
    <property type="entry name" value="Glyco_hydro_35"/>
    <property type="match status" value="1"/>
</dbReference>
<accession>A0ABY9Y6I2</accession>
<dbReference type="PANTHER" id="PTHR23421">
    <property type="entry name" value="BETA-GALACTOSIDASE RELATED"/>
    <property type="match status" value="1"/>
</dbReference>
<sequence>MKFYFHYILILLLATKSVNSQTITIDAQIETPKIIENSLKMGNPGSTGKEITINNKFLSLASKPMIPVMGEIHFSRCNPDKWEDLILKMKANGITIISTYVFWIYHEEEKGTFNWEGSKNLKRFIELCKKHDVWAYPRIGPWCHGEVRNGGLPDWIVNQEAFKPRTNDAKYLEYVDQWYREISEQLKGLYYKDDGPVIGIQLENEYWRGKGGEKHIMTLKNIALNYGIDVPMYTITGWRNTSTPENEVIPLWGGYPAAPWNTNIKEIKSNASYVFNKPINDQSIGNEASTTKYQPNYSLYPYFTCELGIGNQISEHRRPVLNPIDGITIATSNVASGSNLPGYYVFAGGLNPVGKLTTLHEERYESGYWNEYPIISYDFQAALRETGEISSAYHKLKPLHYFLSEFGEQLAPMTPIIPSNNDNPDDLQYAFRVKDNSGYLFVSNYYRGHKKTTKKDVQFHIKLKEGDIKIPSSSINIEDSTVFIWPVNLKMGNNILKYATAQPICNIKTKKTEDWYFTETKNINTEFLFDSKSIGTVTINGLKQEKKNDGYLLNTIKSGLSNPIIIKNRDGSVKRIFVLSEKQMDNFWYFKSKNKTYAFLSTAHLVMNENENLHVFSTHETDEVIALNSTLKSSSKTKNGFKYYTIKNEKNNINFNLEKVDLIDEAKWLQISPENYQDKNEMYHKQFFKHFKVENTADIKKATFHFLTEETCIIRINGKWLNQNIAIEKTSQLDFTGYFKKGENDILLDFPYVKNKKAFVGVLEVEFYNANKILIPTDLSWLNTEQYKIPAPWDLVRNKTKPVITEKPIQYQDFGFTPNRYQLTLDKTQIDTYKNIYLRLNYSGDKITCYSGENLVADNFNNDTTWSINLTDIKLEKDVPLIFEIEPYGENPKIYFDLPQILDKTKINSIEINEEYLNVFELKK</sequence>
<feature type="signal peptide" evidence="3">
    <location>
        <begin position="1"/>
        <end position="20"/>
    </location>
</feature>
<dbReference type="InterPro" id="IPR001944">
    <property type="entry name" value="Glycoside_Hdrlase_35"/>
</dbReference>